<name>A0ABR2U104_9ROSI</name>
<sequence>MEEKTANISHESAVNNETQNKSFTEERREVETSGAAGGLGSGEVSVRDGTSKEMVNKRGRGRPRKYENESGVPISNGSFEALPLPSTAYCSTKRPRGRPKGTGKFQALASIGEYMDTAGGSFTPHVLPVYKGEDLVNKIVSFCASACRSVCVLTASGVVSSVTLCAPGSSAGTLTYEGRFEILTLTGSSVVSGELGTRRKTGLLSVSLANPHGRVFGGSVEGPLIAAGPGPIQHYLNSYSFGRLVFSLGVYQLIVASFKQNISREIRRKYCGGTSTSTNIFASSEMVNAPMNQLTPGADNHENCTSSQVPVTMKADTPKLDTVLAENHNFNSTSLQITDPNNLQKTNNLIAENRDTNCSSPKMAVGSNNMQTSPHSQPVSDEMIDNPGC</sequence>
<dbReference type="CDD" id="cd11378">
    <property type="entry name" value="DUF296"/>
    <property type="match status" value="1"/>
</dbReference>
<dbReference type="Proteomes" id="UP001396334">
    <property type="component" value="Unassembled WGS sequence"/>
</dbReference>
<dbReference type="InterPro" id="IPR017956">
    <property type="entry name" value="AT_hook_DNA-bd_motif"/>
</dbReference>
<evidence type="ECO:0000256" key="6">
    <source>
        <dbReference type="RuleBase" id="RU367031"/>
    </source>
</evidence>
<keyword evidence="2 6" id="KW-0805">Transcription regulation</keyword>
<feature type="domain" description="PPC" evidence="8">
    <location>
        <begin position="119"/>
        <end position="261"/>
    </location>
</feature>
<evidence type="ECO:0000256" key="2">
    <source>
        <dbReference type="ARBA" id="ARBA00023015"/>
    </source>
</evidence>
<feature type="compositionally biased region" description="Basic and acidic residues" evidence="7">
    <location>
        <begin position="45"/>
        <end position="56"/>
    </location>
</feature>
<dbReference type="PANTHER" id="PTHR31500">
    <property type="entry name" value="AT-HOOK MOTIF NUCLEAR-LOCALIZED PROTEIN 9"/>
    <property type="match status" value="1"/>
</dbReference>
<proteinExistence type="predicted"/>
<comment type="domain">
    <text evidence="6">The PPC domain mediates interactions between AHL proteins.</text>
</comment>
<evidence type="ECO:0000313" key="9">
    <source>
        <dbReference type="EMBL" id="KAK9043118.1"/>
    </source>
</evidence>
<dbReference type="SUPFAM" id="SSF117856">
    <property type="entry name" value="AF0104/ALDC/Ptd012-like"/>
    <property type="match status" value="1"/>
</dbReference>
<dbReference type="PANTHER" id="PTHR31500:SF114">
    <property type="entry name" value="AT-HOOK MOTIF NUCLEAR-LOCALIZED PROTEIN"/>
    <property type="match status" value="1"/>
</dbReference>
<dbReference type="InterPro" id="IPR005175">
    <property type="entry name" value="PPC_dom"/>
</dbReference>
<keyword evidence="5 6" id="KW-0539">Nucleus</keyword>
<keyword evidence="4 6" id="KW-0804">Transcription</keyword>
<evidence type="ECO:0000256" key="5">
    <source>
        <dbReference type="ARBA" id="ARBA00023242"/>
    </source>
</evidence>
<evidence type="ECO:0000313" key="10">
    <source>
        <dbReference type="Proteomes" id="UP001396334"/>
    </source>
</evidence>
<feature type="compositionally biased region" description="Polar residues" evidence="7">
    <location>
        <begin position="1"/>
        <end position="22"/>
    </location>
</feature>
<organism evidence="9 10">
    <name type="scientific">Hibiscus sabdariffa</name>
    <name type="common">roselle</name>
    <dbReference type="NCBI Taxonomy" id="183260"/>
    <lineage>
        <taxon>Eukaryota</taxon>
        <taxon>Viridiplantae</taxon>
        <taxon>Streptophyta</taxon>
        <taxon>Embryophyta</taxon>
        <taxon>Tracheophyta</taxon>
        <taxon>Spermatophyta</taxon>
        <taxon>Magnoliopsida</taxon>
        <taxon>eudicotyledons</taxon>
        <taxon>Gunneridae</taxon>
        <taxon>Pentapetalae</taxon>
        <taxon>rosids</taxon>
        <taxon>malvids</taxon>
        <taxon>Malvales</taxon>
        <taxon>Malvaceae</taxon>
        <taxon>Malvoideae</taxon>
        <taxon>Hibiscus</taxon>
    </lineage>
</organism>
<feature type="region of interest" description="Disordered" evidence="7">
    <location>
        <begin position="1"/>
        <end position="79"/>
    </location>
</feature>
<dbReference type="PRINTS" id="PR00929">
    <property type="entry name" value="ATHOOK"/>
</dbReference>
<dbReference type="Pfam" id="PF03479">
    <property type="entry name" value="PCC"/>
    <property type="match status" value="1"/>
</dbReference>
<keyword evidence="10" id="KW-1185">Reference proteome</keyword>
<gene>
    <name evidence="9" type="ORF">V6N11_071469</name>
</gene>
<accession>A0ABR2U104</accession>
<evidence type="ECO:0000256" key="7">
    <source>
        <dbReference type="SAM" id="MobiDB-lite"/>
    </source>
</evidence>
<keyword evidence="3 6" id="KW-0238">DNA-binding</keyword>
<reference evidence="9 10" key="1">
    <citation type="journal article" date="2024" name="G3 (Bethesda)">
        <title>Genome assembly of Hibiscus sabdariffa L. provides insights into metabolisms of medicinal natural products.</title>
        <authorList>
            <person name="Kim T."/>
        </authorList>
    </citation>
    <scope>NUCLEOTIDE SEQUENCE [LARGE SCALE GENOMIC DNA]</scope>
    <source>
        <strain evidence="9">TK-2024</strain>
        <tissue evidence="9">Old leaves</tissue>
    </source>
</reference>
<evidence type="ECO:0000259" key="8">
    <source>
        <dbReference type="PROSITE" id="PS51742"/>
    </source>
</evidence>
<comment type="caution">
    <text evidence="9">The sequence shown here is derived from an EMBL/GenBank/DDBJ whole genome shotgun (WGS) entry which is preliminary data.</text>
</comment>
<dbReference type="EMBL" id="JBBPBN010000003">
    <property type="protein sequence ID" value="KAK9043118.1"/>
    <property type="molecule type" value="Genomic_DNA"/>
</dbReference>
<dbReference type="SMART" id="SM00384">
    <property type="entry name" value="AT_hook"/>
    <property type="match status" value="2"/>
</dbReference>
<comment type="subcellular location">
    <subcellularLocation>
        <location evidence="6">Nucleus</location>
    </subcellularLocation>
</comment>
<feature type="region of interest" description="Disordered" evidence="7">
    <location>
        <begin position="364"/>
        <end position="389"/>
    </location>
</feature>
<comment type="function">
    <text evidence="1 6">Transcription factor that specifically binds AT-rich DNA sequences related to the nuclear matrix attachment regions (MARs).</text>
</comment>
<evidence type="ECO:0000256" key="3">
    <source>
        <dbReference type="ARBA" id="ARBA00023125"/>
    </source>
</evidence>
<feature type="compositionally biased region" description="Polar residues" evidence="7">
    <location>
        <begin position="364"/>
        <end position="379"/>
    </location>
</feature>
<evidence type="ECO:0000256" key="1">
    <source>
        <dbReference type="ARBA" id="ARBA00003687"/>
    </source>
</evidence>
<protein>
    <recommendedName>
        <fullName evidence="6">AT-hook motif nuclear-localized protein</fullName>
    </recommendedName>
</protein>
<dbReference type="PROSITE" id="PS51742">
    <property type="entry name" value="PPC"/>
    <property type="match status" value="1"/>
</dbReference>
<dbReference type="Gene3D" id="3.30.1330.80">
    <property type="entry name" value="Hypothetical protein, similar to alpha- acetolactate decarboxylase, domain 2"/>
    <property type="match status" value="1"/>
</dbReference>
<evidence type="ECO:0000256" key="4">
    <source>
        <dbReference type="ARBA" id="ARBA00023163"/>
    </source>
</evidence>
<dbReference type="InterPro" id="IPR039605">
    <property type="entry name" value="AHL"/>
</dbReference>